<dbReference type="EC" id="1.-.-.-" evidence="7"/>
<dbReference type="PANTHER" id="PTHR10578:SF107">
    <property type="entry name" value="2-HYDROXYACID OXIDASE 1"/>
    <property type="match status" value="1"/>
</dbReference>
<evidence type="ECO:0000313" key="7">
    <source>
        <dbReference type="EMBL" id="MFC3097629.1"/>
    </source>
</evidence>
<dbReference type="PIRSF" id="PIRSF000138">
    <property type="entry name" value="Al-hdrx_acd_dh"/>
    <property type="match status" value="1"/>
</dbReference>
<dbReference type="CDD" id="cd02809">
    <property type="entry name" value="alpha_hydroxyacid_oxid_FMN"/>
    <property type="match status" value="1"/>
</dbReference>
<dbReference type="InterPro" id="IPR000262">
    <property type="entry name" value="FMN-dep_DH"/>
</dbReference>
<reference evidence="8" key="1">
    <citation type="journal article" date="2019" name="Int. J. Syst. Evol. Microbiol.">
        <title>The Global Catalogue of Microorganisms (GCM) 10K type strain sequencing project: providing services to taxonomists for standard genome sequencing and annotation.</title>
        <authorList>
            <consortium name="The Broad Institute Genomics Platform"/>
            <consortium name="The Broad Institute Genome Sequencing Center for Infectious Disease"/>
            <person name="Wu L."/>
            <person name="Ma J."/>
        </authorList>
    </citation>
    <scope>NUCLEOTIDE SEQUENCE [LARGE SCALE GENOMIC DNA]</scope>
    <source>
        <strain evidence="8">KCTC 52607</strain>
    </source>
</reference>
<keyword evidence="8" id="KW-1185">Reference proteome</keyword>
<keyword evidence="3" id="KW-0288">FMN</keyword>
<comment type="caution">
    <text evidence="7">The sequence shown here is derived from an EMBL/GenBank/DDBJ whole genome shotgun (WGS) entry which is preliminary data.</text>
</comment>
<evidence type="ECO:0000259" key="6">
    <source>
        <dbReference type="PROSITE" id="PS51349"/>
    </source>
</evidence>
<keyword evidence="4 7" id="KW-0560">Oxidoreductase</keyword>
<dbReference type="InterPro" id="IPR012133">
    <property type="entry name" value="Alpha-hydoxy_acid_DH_FMN"/>
</dbReference>
<protein>
    <submittedName>
        <fullName evidence="7">Alpha-hydroxy acid oxidase</fullName>
        <ecNumber evidence="7">1.-.-.-</ecNumber>
    </submittedName>
</protein>
<sequence length="391" mass="43078">MVKPFPYTVRRLEDCQNIADFRELARRRLPFPVFHYIDGAADDEITKDRNTAAFADVDLVPDVLAGVERVDPSTTIMGRPSALPLMLSPTALQRLFHWQGERAVAAVAERFGIWFGISSLATVSIAEIGARYSGPKMLQYYYHKDRGLNAALLEQAKAAKFDAVTLTVDTIVSGNRERCKRTGFTSPPRITPASFLSYATRPRWALDYLFREKFDLPNLSGHVAAGSNVALSVQDYFNTMLDPSMDWKAAEKLRDEWSGTFCLKGIMSVGDARRAADMGADAIMVSNHGGRQLDGGRAPFDQLDEIVQAVGDRVEVILDGGVRRGSHILKAMALGAKGVSGGRLYLYALAAAGQAGVDRAVGLLDAEIRRGMQLMGVTRLDQLSRDHLRWR</sequence>
<dbReference type="PROSITE" id="PS51349">
    <property type="entry name" value="FMN_HYDROXY_ACID_DH_2"/>
    <property type="match status" value="1"/>
</dbReference>
<dbReference type="Gene3D" id="3.20.20.70">
    <property type="entry name" value="Aldolase class I"/>
    <property type="match status" value="1"/>
</dbReference>
<evidence type="ECO:0000256" key="4">
    <source>
        <dbReference type="ARBA" id="ARBA00023002"/>
    </source>
</evidence>
<evidence type="ECO:0000256" key="5">
    <source>
        <dbReference type="ARBA" id="ARBA00024042"/>
    </source>
</evidence>
<organism evidence="7 8">
    <name type="scientific">Alteraurantiacibacter palmitatis</name>
    <dbReference type="NCBI Taxonomy" id="2054628"/>
    <lineage>
        <taxon>Bacteria</taxon>
        <taxon>Pseudomonadati</taxon>
        <taxon>Pseudomonadota</taxon>
        <taxon>Alphaproteobacteria</taxon>
        <taxon>Sphingomonadales</taxon>
        <taxon>Erythrobacteraceae</taxon>
        <taxon>Alteraurantiacibacter</taxon>
    </lineage>
</organism>
<proteinExistence type="inferred from homology"/>
<name>A0ABV7E4E5_9SPHN</name>
<dbReference type="GO" id="GO:0016491">
    <property type="term" value="F:oxidoreductase activity"/>
    <property type="evidence" value="ECO:0007669"/>
    <property type="project" value="UniProtKB-KW"/>
</dbReference>
<comment type="similarity">
    <text evidence="5">Belongs to the FMN-dependent alpha-hydroxy acid dehydrogenase family.</text>
</comment>
<dbReference type="SUPFAM" id="SSF51395">
    <property type="entry name" value="FMN-linked oxidoreductases"/>
    <property type="match status" value="1"/>
</dbReference>
<dbReference type="EMBL" id="JBHRST010000009">
    <property type="protein sequence ID" value="MFC3097629.1"/>
    <property type="molecule type" value="Genomic_DNA"/>
</dbReference>
<dbReference type="RefSeq" id="WP_336925212.1">
    <property type="nucleotide sequence ID" value="NZ_JBANRO010000003.1"/>
</dbReference>
<dbReference type="Pfam" id="PF01070">
    <property type="entry name" value="FMN_dh"/>
    <property type="match status" value="1"/>
</dbReference>
<gene>
    <name evidence="7" type="ORF">ACFODU_07405</name>
</gene>
<dbReference type="Proteomes" id="UP001595456">
    <property type="component" value="Unassembled WGS sequence"/>
</dbReference>
<keyword evidence="2" id="KW-0285">Flavoprotein</keyword>
<dbReference type="PANTHER" id="PTHR10578">
    <property type="entry name" value="S -2-HYDROXY-ACID OXIDASE-RELATED"/>
    <property type="match status" value="1"/>
</dbReference>
<dbReference type="InterPro" id="IPR013785">
    <property type="entry name" value="Aldolase_TIM"/>
</dbReference>
<evidence type="ECO:0000256" key="2">
    <source>
        <dbReference type="ARBA" id="ARBA00022630"/>
    </source>
</evidence>
<evidence type="ECO:0000256" key="1">
    <source>
        <dbReference type="ARBA" id="ARBA00001917"/>
    </source>
</evidence>
<dbReference type="InterPro" id="IPR008259">
    <property type="entry name" value="FMN_hydac_DH_AS"/>
</dbReference>
<accession>A0ABV7E4E5</accession>
<feature type="domain" description="FMN hydroxy acid dehydrogenase" evidence="6">
    <location>
        <begin position="10"/>
        <end position="391"/>
    </location>
</feature>
<evidence type="ECO:0000256" key="3">
    <source>
        <dbReference type="ARBA" id="ARBA00022643"/>
    </source>
</evidence>
<dbReference type="InterPro" id="IPR037396">
    <property type="entry name" value="FMN_HAD"/>
</dbReference>
<comment type="cofactor">
    <cofactor evidence="1">
        <name>FMN</name>
        <dbReference type="ChEBI" id="CHEBI:58210"/>
    </cofactor>
</comment>
<dbReference type="PROSITE" id="PS00557">
    <property type="entry name" value="FMN_HYDROXY_ACID_DH_1"/>
    <property type="match status" value="1"/>
</dbReference>
<evidence type="ECO:0000313" key="8">
    <source>
        <dbReference type="Proteomes" id="UP001595456"/>
    </source>
</evidence>